<sequence>MPETPSTPFDYILTGGTLIDGTQAPRRQADVGVRGDRVAAIGDLSGAQAHRRIDVSGKIVAPGFIDSHTHDDNYLLARPDMTAKVSQGVTTVITGNCGISLAPLAHASPPPPLDLLDEGGSYHFTDFGHYLDALRQAPPAVNAACMVGHSTLRAAVMPALDRAATADEIDAMRELAEQAMAAGAIGISTGTFYPPAANATTEELIEVCRPLTAHHGIYATHMRDEGDHIVDALQETFRIGRELNVPVVISHHKVMGRNNFGRSGETLAIIEDAMARQPIAIDAYPYIAGSSMLKKDRTMLAGKTVLTWCKPFPELAGRDLDDIAAERGKAKYDVVDELQPAGAIYFMMDEADVQRILAFDSTMIGSDGLPHDERPHPRLWGTFPRVLGHYARDVGLFSLETAVWKMTGLTAAKFGLADRGRIEPGAYADLVVFDAQAIVDAATFEKPTERAQGIEAVFVNGTPVWIDQAHSGARPGRVLERRAA</sequence>
<dbReference type="EC" id="3.5.1.81" evidence="2"/>
<dbReference type="Gene3D" id="2.30.40.10">
    <property type="entry name" value="Urease, subunit C, domain 1"/>
    <property type="match status" value="1"/>
</dbReference>
<protein>
    <submittedName>
        <fullName evidence="2">N-acyl-D-amino-acid deacylase</fullName>
        <ecNumber evidence="2">3.5.1.81</ecNumber>
        <ecNumber evidence="2">3.5.1.82</ecNumber>
    </submittedName>
</protein>
<dbReference type="SUPFAM" id="SSF51556">
    <property type="entry name" value="Metallo-dependent hydrolases"/>
    <property type="match status" value="1"/>
</dbReference>
<dbReference type="InterPro" id="IPR032466">
    <property type="entry name" value="Metal_Hydrolase"/>
</dbReference>
<dbReference type="InterPro" id="IPR050378">
    <property type="entry name" value="Metallo-dep_Hydrolases_sf"/>
</dbReference>
<evidence type="ECO:0000313" key="3">
    <source>
        <dbReference type="Proteomes" id="UP000076848"/>
    </source>
</evidence>
<dbReference type="EC" id="3.5.1.82" evidence="2"/>
<organism evidence="2 3">
    <name type="scientific">Bordetella ansorpii</name>
    <dbReference type="NCBI Taxonomy" id="288768"/>
    <lineage>
        <taxon>Bacteria</taxon>
        <taxon>Pseudomonadati</taxon>
        <taxon>Pseudomonadota</taxon>
        <taxon>Betaproteobacteria</taxon>
        <taxon>Burkholderiales</taxon>
        <taxon>Alcaligenaceae</taxon>
        <taxon>Bordetella</taxon>
    </lineage>
</organism>
<dbReference type="InterPro" id="IPR011059">
    <property type="entry name" value="Metal-dep_hydrolase_composite"/>
</dbReference>
<keyword evidence="2" id="KW-0378">Hydrolase</keyword>
<evidence type="ECO:0000313" key="2">
    <source>
        <dbReference type="EMBL" id="SAI71037.1"/>
    </source>
</evidence>
<dbReference type="OrthoDB" id="9766983at2"/>
<dbReference type="SUPFAM" id="SSF51338">
    <property type="entry name" value="Composite domain of metallo-dependent hydrolases"/>
    <property type="match status" value="1"/>
</dbReference>
<keyword evidence="3" id="KW-1185">Reference proteome</keyword>
<gene>
    <name evidence="2" type="primary">dan_1</name>
    <name evidence="2" type="ORF">SAMEA3906486_03317</name>
</gene>
<dbReference type="CDD" id="cd01297">
    <property type="entry name" value="D-aminoacylase"/>
    <property type="match status" value="1"/>
</dbReference>
<name>A0A157SKT6_9BORD</name>
<proteinExistence type="predicted"/>
<accession>A0A157SKT6</accession>
<dbReference type="GO" id="GO:0016812">
    <property type="term" value="F:hydrolase activity, acting on carbon-nitrogen (but not peptide) bonds, in cyclic amides"/>
    <property type="evidence" value="ECO:0007669"/>
    <property type="project" value="TreeGrafter"/>
</dbReference>
<dbReference type="Proteomes" id="UP000076848">
    <property type="component" value="Unassembled WGS sequence"/>
</dbReference>
<dbReference type="GO" id="GO:0047421">
    <property type="term" value="F:N-acyl-D-glutamate deacylase activity"/>
    <property type="evidence" value="ECO:0007669"/>
    <property type="project" value="UniProtKB-EC"/>
</dbReference>
<dbReference type="PANTHER" id="PTHR11647">
    <property type="entry name" value="HYDRANTOINASE/DIHYDROPYRIMIDINASE FAMILY MEMBER"/>
    <property type="match status" value="1"/>
</dbReference>
<dbReference type="Gene3D" id="3.20.20.140">
    <property type="entry name" value="Metal-dependent hydrolases"/>
    <property type="match status" value="1"/>
</dbReference>
<dbReference type="GO" id="GO:0005829">
    <property type="term" value="C:cytosol"/>
    <property type="evidence" value="ECO:0007669"/>
    <property type="project" value="TreeGrafter"/>
</dbReference>
<dbReference type="InterPro" id="IPR013108">
    <property type="entry name" value="Amidohydro_3"/>
</dbReference>
<dbReference type="GO" id="GO:0047420">
    <property type="term" value="F:N-acyl-D-amino-acid deacylase activity"/>
    <property type="evidence" value="ECO:0007669"/>
    <property type="project" value="UniProtKB-EC"/>
</dbReference>
<dbReference type="STRING" id="288768.SAMEA3906486_03317"/>
<feature type="domain" description="Amidohydrolase 3" evidence="1">
    <location>
        <begin position="53"/>
        <end position="255"/>
    </location>
</feature>
<dbReference type="AlphaFoldDB" id="A0A157SKT6"/>
<dbReference type="Pfam" id="PF07969">
    <property type="entry name" value="Amidohydro_3"/>
    <property type="match status" value="2"/>
</dbReference>
<reference evidence="2 3" key="1">
    <citation type="submission" date="2016-04" db="EMBL/GenBank/DDBJ databases">
        <authorList>
            <consortium name="Pathogen Informatics"/>
        </authorList>
    </citation>
    <scope>NUCLEOTIDE SEQUENCE [LARGE SCALE GENOMIC DNA]</scope>
    <source>
        <strain evidence="2 3">H050680373</strain>
    </source>
</reference>
<dbReference type="EMBL" id="FKIF01000007">
    <property type="protein sequence ID" value="SAI71037.1"/>
    <property type="molecule type" value="Genomic_DNA"/>
</dbReference>
<feature type="domain" description="Amidohydrolase 3" evidence="1">
    <location>
        <begin position="361"/>
        <end position="464"/>
    </location>
</feature>
<dbReference type="Gene3D" id="3.30.1490.130">
    <property type="entry name" value="D-aminoacylase. Domain 3"/>
    <property type="match status" value="1"/>
</dbReference>
<evidence type="ECO:0000259" key="1">
    <source>
        <dbReference type="Pfam" id="PF07969"/>
    </source>
</evidence>
<dbReference type="InterPro" id="IPR023100">
    <property type="entry name" value="D-aminoacylase_insert_dom_sf"/>
</dbReference>
<dbReference type="RefSeq" id="WP_066129266.1">
    <property type="nucleotide sequence ID" value="NZ_FKIF01000007.1"/>
</dbReference>
<dbReference type="PANTHER" id="PTHR11647:SF1">
    <property type="entry name" value="COLLAPSIN RESPONSE MEDIATOR PROTEIN"/>
    <property type="match status" value="1"/>
</dbReference>